<dbReference type="Proteomes" id="UP000192342">
    <property type="component" value="Unassembled WGS sequence"/>
</dbReference>
<organism evidence="3 4">
    <name type="scientific">Oceanococcus atlanticus</name>
    <dbReference type="NCBI Taxonomy" id="1317117"/>
    <lineage>
        <taxon>Bacteria</taxon>
        <taxon>Pseudomonadati</taxon>
        <taxon>Pseudomonadota</taxon>
        <taxon>Gammaproteobacteria</taxon>
        <taxon>Chromatiales</taxon>
        <taxon>Oceanococcaceae</taxon>
        <taxon>Oceanococcus</taxon>
    </lineage>
</organism>
<dbReference type="InterPro" id="IPR057326">
    <property type="entry name" value="KR_dom"/>
</dbReference>
<dbReference type="EMBL" id="AQQV01000001">
    <property type="protein sequence ID" value="ORE89526.1"/>
    <property type="molecule type" value="Genomic_DNA"/>
</dbReference>
<dbReference type="SMART" id="SM00822">
    <property type="entry name" value="PKS_KR"/>
    <property type="match status" value="1"/>
</dbReference>
<dbReference type="GO" id="GO:0004316">
    <property type="term" value="F:3-oxoacyl-[acyl-carrier-protein] reductase (NADPH) activity"/>
    <property type="evidence" value="ECO:0007669"/>
    <property type="project" value="UniProtKB-EC"/>
</dbReference>
<comment type="similarity">
    <text evidence="1">Belongs to the short-chain dehydrogenases/reductases (SDR) family.</text>
</comment>
<keyword evidence="3" id="KW-0560">Oxidoreductase</keyword>
<gene>
    <name evidence="3" type="primary">fabG</name>
    <name evidence="3" type="ORF">ATO7_06585</name>
</gene>
<sequence>MSDFLLRLAEQPATRSLIKSIGLPTPQKLARASGAYADEPLAGRRVLFGASQGAFAANTVENALKDAGADLDKSAPTTLGDEHKFNALVFDATGLTGASDLRQLYDFFHPVIRKIKANARIVVLAQNPATAADVHSSTAARAVEGFVRSMGKEIGKKGATANLINVQKGAEKYSVGPLRFFLSDHSTYVDAQAVTVNKPKKAPTKIAYSQALAGKTALVTGGARGIGAATAARLAAEGAKVVVLDIPADAETLQATADRIGGEALALDITGADTPQAIVDYFSSKGGLDIVVHNAGVTRDKTLANMKEKFWDMVQAINLEAILRVDDALLEAGTLNDHARVVCLSSIGGIAGNMGQTNYGATKAGLIGYVAARSDELAAKGIIFNAAAPGFIETRMTAEMPLMIREAGRRMNSMSQGGLPEDVAELICFLSTPGAAGIAGNVVRVCGQSLIGA</sequence>
<evidence type="ECO:0000313" key="4">
    <source>
        <dbReference type="Proteomes" id="UP000192342"/>
    </source>
</evidence>
<reference evidence="3 4" key="1">
    <citation type="submission" date="2013-04" db="EMBL/GenBank/DDBJ databases">
        <title>Oceanococcus atlanticus 22II-S10r2 Genome Sequencing.</title>
        <authorList>
            <person name="Lai Q."/>
            <person name="Li G."/>
            <person name="Shao Z."/>
        </authorList>
    </citation>
    <scope>NUCLEOTIDE SEQUENCE [LARGE SCALE GENOMIC DNA]</scope>
    <source>
        <strain evidence="3 4">22II-S10r2</strain>
    </source>
</reference>
<dbReference type="Gene3D" id="3.40.50.720">
    <property type="entry name" value="NAD(P)-binding Rossmann-like Domain"/>
    <property type="match status" value="2"/>
</dbReference>
<dbReference type="SUPFAM" id="SSF51735">
    <property type="entry name" value="NAD(P)-binding Rossmann-fold domains"/>
    <property type="match status" value="1"/>
</dbReference>
<dbReference type="RefSeq" id="WP_083560713.1">
    <property type="nucleotide sequence ID" value="NZ_AQQV01000001.1"/>
</dbReference>
<protein>
    <submittedName>
        <fullName evidence="3">3-ketoacyl-(Acyl-carrier-protein) reductase</fullName>
        <ecNumber evidence="3">1.1.1.100</ecNumber>
    </submittedName>
</protein>
<evidence type="ECO:0000256" key="1">
    <source>
        <dbReference type="ARBA" id="ARBA00006484"/>
    </source>
</evidence>
<dbReference type="InterPro" id="IPR050259">
    <property type="entry name" value="SDR"/>
</dbReference>
<dbReference type="PRINTS" id="PR00080">
    <property type="entry name" value="SDRFAMILY"/>
</dbReference>
<name>A0A1Y1SIQ5_9GAMM</name>
<dbReference type="NCBIfam" id="NF006110">
    <property type="entry name" value="PRK08261.1"/>
    <property type="match status" value="1"/>
</dbReference>
<accession>A0A1Y1SIQ5</accession>
<feature type="domain" description="Ketoreductase" evidence="2">
    <location>
        <begin position="215"/>
        <end position="390"/>
    </location>
</feature>
<dbReference type="AlphaFoldDB" id="A0A1Y1SIQ5"/>
<dbReference type="OrthoDB" id="9804774at2"/>
<comment type="caution">
    <text evidence="3">The sequence shown here is derived from an EMBL/GenBank/DDBJ whole genome shotgun (WGS) entry which is preliminary data.</text>
</comment>
<dbReference type="STRING" id="1317117.ATO7_06585"/>
<keyword evidence="4" id="KW-1185">Reference proteome</keyword>
<dbReference type="FunFam" id="3.40.50.720:FF:000338">
    <property type="entry name" value="3-oxoacyl-ACP reductase FabG"/>
    <property type="match status" value="1"/>
</dbReference>
<dbReference type="InterPro" id="IPR036291">
    <property type="entry name" value="NAD(P)-bd_dom_sf"/>
</dbReference>
<dbReference type="PRINTS" id="PR00081">
    <property type="entry name" value="GDHRDH"/>
</dbReference>
<dbReference type="EC" id="1.1.1.100" evidence="3"/>
<dbReference type="PANTHER" id="PTHR42879:SF2">
    <property type="entry name" value="3-OXOACYL-[ACYL-CARRIER-PROTEIN] REDUCTASE FABG"/>
    <property type="match status" value="1"/>
</dbReference>
<dbReference type="InterPro" id="IPR002347">
    <property type="entry name" value="SDR_fam"/>
</dbReference>
<proteinExistence type="inferred from homology"/>
<evidence type="ECO:0000313" key="3">
    <source>
        <dbReference type="EMBL" id="ORE89526.1"/>
    </source>
</evidence>
<dbReference type="Pfam" id="PF13561">
    <property type="entry name" value="adh_short_C2"/>
    <property type="match status" value="1"/>
</dbReference>
<dbReference type="PANTHER" id="PTHR42879">
    <property type="entry name" value="3-OXOACYL-(ACYL-CARRIER-PROTEIN) REDUCTASE"/>
    <property type="match status" value="1"/>
</dbReference>
<evidence type="ECO:0000259" key="2">
    <source>
        <dbReference type="SMART" id="SM00822"/>
    </source>
</evidence>